<reference evidence="3" key="1">
    <citation type="submission" date="2021-02" db="EMBL/GenBank/DDBJ databases">
        <authorList>
            <person name="Vanwijnsberghe S."/>
        </authorList>
    </citation>
    <scope>NUCLEOTIDE SEQUENCE</scope>
    <source>
        <strain evidence="3">R-70211</strain>
    </source>
</reference>
<organism evidence="3 4">
    <name type="scientific">Paraburkholderia domus</name>
    <dbReference type="NCBI Taxonomy" id="2793075"/>
    <lineage>
        <taxon>Bacteria</taxon>
        <taxon>Pseudomonadati</taxon>
        <taxon>Pseudomonadota</taxon>
        <taxon>Betaproteobacteria</taxon>
        <taxon>Burkholderiales</taxon>
        <taxon>Burkholderiaceae</taxon>
        <taxon>Paraburkholderia</taxon>
    </lineage>
</organism>
<dbReference type="AlphaFoldDB" id="A0A9N8N065"/>
<comment type="caution">
    <text evidence="3">The sequence shown here is derived from an EMBL/GenBank/DDBJ whole genome shotgun (WGS) entry which is preliminary data.</text>
</comment>
<protein>
    <submittedName>
        <fullName evidence="3">Protein phosphatase PrpC</fullName>
        <ecNumber evidence="3">3.1.3.16</ecNumber>
    </submittedName>
</protein>
<dbReference type="Pfam" id="PF13672">
    <property type="entry name" value="PP2C_2"/>
    <property type="match status" value="1"/>
</dbReference>
<sequence length="266" mass="28598">MQLATASLTDQGGRPRNEDSFGDWSSERLYYCVVADGAGGHGGGDTASRIVVDSVLADLRYLTVAELPPTGERLVSALAHANENIVEEQLRGDDNEKDMRSTAVLLAIDRECGTAAWAHCGDTRLYCFRHGEISVRTRDHSMVQEMVDAQLLAAEEMRHHPRRNVLYAALGTQDQLDIAGVDGTFALRDGDAFLICTDGLWEYADDACMGEALAEAATPGAWLDALAVKVRASASANHDNFTALAVWVSEDPEATVLQLAPGPAPV</sequence>
<dbReference type="Gene3D" id="3.60.40.10">
    <property type="entry name" value="PPM-type phosphatase domain"/>
    <property type="match status" value="1"/>
</dbReference>
<dbReference type="SUPFAM" id="SSF81606">
    <property type="entry name" value="PP2C-like"/>
    <property type="match status" value="1"/>
</dbReference>
<dbReference type="RefSeq" id="WP_201073103.1">
    <property type="nucleotide sequence ID" value="NZ_CAJNAS010000008.1"/>
</dbReference>
<keyword evidence="3" id="KW-0378">Hydrolase</keyword>
<evidence type="ECO:0000256" key="1">
    <source>
        <dbReference type="SAM" id="MobiDB-lite"/>
    </source>
</evidence>
<dbReference type="InterPro" id="IPR036457">
    <property type="entry name" value="PPM-type-like_dom_sf"/>
</dbReference>
<dbReference type="Proteomes" id="UP000675121">
    <property type="component" value="Unassembled WGS sequence"/>
</dbReference>
<evidence type="ECO:0000313" key="3">
    <source>
        <dbReference type="EMBL" id="CAE6901705.1"/>
    </source>
</evidence>
<gene>
    <name evidence="3" type="primary">prpC_3</name>
    <name evidence="3" type="ORF">R70211_03338</name>
</gene>
<name>A0A9N8N065_9BURK</name>
<dbReference type="EC" id="3.1.3.16" evidence="3"/>
<keyword evidence="4" id="KW-1185">Reference proteome</keyword>
<dbReference type="EMBL" id="CAJNAS010000008">
    <property type="protein sequence ID" value="CAE6901705.1"/>
    <property type="molecule type" value="Genomic_DNA"/>
</dbReference>
<dbReference type="PROSITE" id="PS51746">
    <property type="entry name" value="PPM_2"/>
    <property type="match status" value="1"/>
</dbReference>
<feature type="region of interest" description="Disordered" evidence="1">
    <location>
        <begin position="1"/>
        <end position="21"/>
    </location>
</feature>
<feature type="compositionally biased region" description="Polar residues" evidence="1">
    <location>
        <begin position="1"/>
        <end position="10"/>
    </location>
</feature>
<dbReference type="GO" id="GO:0004722">
    <property type="term" value="F:protein serine/threonine phosphatase activity"/>
    <property type="evidence" value="ECO:0007669"/>
    <property type="project" value="UniProtKB-EC"/>
</dbReference>
<feature type="domain" description="PPM-type phosphatase" evidence="2">
    <location>
        <begin position="4"/>
        <end position="248"/>
    </location>
</feature>
<proteinExistence type="predicted"/>
<evidence type="ECO:0000313" key="4">
    <source>
        <dbReference type="Proteomes" id="UP000675121"/>
    </source>
</evidence>
<dbReference type="SMART" id="SM00332">
    <property type="entry name" value="PP2Cc"/>
    <property type="match status" value="1"/>
</dbReference>
<accession>A0A9N8N065</accession>
<dbReference type="InterPro" id="IPR001932">
    <property type="entry name" value="PPM-type_phosphatase-like_dom"/>
</dbReference>
<dbReference type="SMART" id="SM00331">
    <property type="entry name" value="PP2C_SIG"/>
    <property type="match status" value="1"/>
</dbReference>
<evidence type="ECO:0000259" key="2">
    <source>
        <dbReference type="PROSITE" id="PS51746"/>
    </source>
</evidence>